<gene>
    <name evidence="3" type="ORF">GCM10008939_05180</name>
</gene>
<dbReference type="InterPro" id="IPR011152">
    <property type="entry name" value="Pesterase_MJ0912"/>
</dbReference>
<sequence>MSAPRPAGHAEVRLAVFGDVHGNLPALEAALADMRRHAPDALLCLGDVATGGPWTRECLQAVAQLGCPVVLGNADEDLLHGSTFVPRGFPDERAIWEIGEWNRAQLNSEDLRVLGTFQGTVTLPGLLAYHGSPASCREALGPDTPPERLAQLREAYPSVPDWVGGHTHTATLRTLDGWRLLNPGSVGLPFERRGNGYVNVSRAEYLLLDRPGDRPGTVQFRRVTYDVRAVQDGIRRSGMPHAEWLAREWVQD</sequence>
<feature type="domain" description="Calcineurin-like phosphoesterase" evidence="2">
    <location>
        <begin position="13"/>
        <end position="198"/>
    </location>
</feature>
<dbReference type="AlphaFoldDB" id="A0A917P6N6"/>
<comment type="caution">
    <text evidence="3">The sequence shown here is derived from an EMBL/GenBank/DDBJ whole genome shotgun (WGS) entry which is preliminary data.</text>
</comment>
<name>A0A917P6N6_9DEIO</name>
<evidence type="ECO:0000313" key="3">
    <source>
        <dbReference type="EMBL" id="GGJ64251.1"/>
    </source>
</evidence>
<dbReference type="InterPro" id="IPR024654">
    <property type="entry name" value="Calcineurin-like_PHP_lpxH"/>
</dbReference>
<proteinExistence type="inferred from homology"/>
<dbReference type="RefSeq" id="WP_229670697.1">
    <property type="nucleotide sequence ID" value="NZ_BMOE01000001.1"/>
</dbReference>
<evidence type="ECO:0000313" key="4">
    <source>
        <dbReference type="Proteomes" id="UP000635726"/>
    </source>
</evidence>
<protein>
    <submittedName>
        <fullName evidence="3">Phosphoesterase</fullName>
    </submittedName>
</protein>
<comment type="similarity">
    <text evidence="1">Belongs to the metallophosphoesterase superfamily. YfcE family.</text>
</comment>
<organism evidence="3 4">
    <name type="scientific">Deinococcus aquiradiocola</name>
    <dbReference type="NCBI Taxonomy" id="393059"/>
    <lineage>
        <taxon>Bacteria</taxon>
        <taxon>Thermotogati</taxon>
        <taxon>Deinococcota</taxon>
        <taxon>Deinococci</taxon>
        <taxon>Deinococcales</taxon>
        <taxon>Deinococcaceae</taxon>
        <taxon>Deinococcus</taxon>
    </lineage>
</organism>
<evidence type="ECO:0000256" key="1">
    <source>
        <dbReference type="ARBA" id="ARBA00008950"/>
    </source>
</evidence>
<evidence type="ECO:0000259" key="2">
    <source>
        <dbReference type="Pfam" id="PF12850"/>
    </source>
</evidence>
<dbReference type="Gene3D" id="3.60.21.10">
    <property type="match status" value="1"/>
</dbReference>
<reference evidence="3" key="1">
    <citation type="journal article" date="2014" name="Int. J. Syst. Evol. Microbiol.">
        <title>Complete genome sequence of Corynebacterium casei LMG S-19264T (=DSM 44701T), isolated from a smear-ripened cheese.</title>
        <authorList>
            <consortium name="US DOE Joint Genome Institute (JGI-PGF)"/>
            <person name="Walter F."/>
            <person name="Albersmeier A."/>
            <person name="Kalinowski J."/>
            <person name="Ruckert C."/>
        </authorList>
    </citation>
    <scope>NUCLEOTIDE SEQUENCE</scope>
    <source>
        <strain evidence="3">JCM 14371</strain>
    </source>
</reference>
<dbReference type="PANTHER" id="PTHR42850:SF2">
    <property type="entry name" value="BLL5683 PROTEIN"/>
    <property type="match status" value="1"/>
</dbReference>
<dbReference type="Pfam" id="PF12850">
    <property type="entry name" value="Metallophos_2"/>
    <property type="match status" value="1"/>
</dbReference>
<reference evidence="3" key="2">
    <citation type="submission" date="2020-09" db="EMBL/GenBank/DDBJ databases">
        <authorList>
            <person name="Sun Q."/>
            <person name="Ohkuma M."/>
        </authorList>
    </citation>
    <scope>NUCLEOTIDE SEQUENCE</scope>
    <source>
        <strain evidence="3">JCM 14371</strain>
    </source>
</reference>
<dbReference type="InterPro" id="IPR050126">
    <property type="entry name" value="Ap4A_hydrolase"/>
</dbReference>
<dbReference type="PIRSF" id="PIRSF000883">
    <property type="entry name" value="Pesterase_MJ0912"/>
    <property type="match status" value="1"/>
</dbReference>
<dbReference type="InterPro" id="IPR029052">
    <property type="entry name" value="Metallo-depent_PP-like"/>
</dbReference>
<dbReference type="EMBL" id="BMOE01000001">
    <property type="protein sequence ID" value="GGJ64251.1"/>
    <property type="molecule type" value="Genomic_DNA"/>
</dbReference>
<dbReference type="GO" id="GO:0005737">
    <property type="term" value="C:cytoplasm"/>
    <property type="evidence" value="ECO:0007669"/>
    <property type="project" value="TreeGrafter"/>
</dbReference>
<dbReference type="Proteomes" id="UP000635726">
    <property type="component" value="Unassembled WGS sequence"/>
</dbReference>
<keyword evidence="4" id="KW-1185">Reference proteome</keyword>
<dbReference type="PANTHER" id="PTHR42850">
    <property type="entry name" value="METALLOPHOSPHOESTERASE"/>
    <property type="match status" value="1"/>
</dbReference>
<dbReference type="GO" id="GO:0016791">
    <property type="term" value="F:phosphatase activity"/>
    <property type="evidence" value="ECO:0007669"/>
    <property type="project" value="TreeGrafter"/>
</dbReference>
<accession>A0A917P6N6</accession>
<dbReference type="SUPFAM" id="SSF56300">
    <property type="entry name" value="Metallo-dependent phosphatases"/>
    <property type="match status" value="1"/>
</dbReference>